<dbReference type="RefSeq" id="WP_124705799.1">
    <property type="nucleotide sequence ID" value="NZ_BGOW01000033.1"/>
</dbReference>
<accession>A0A401K067</accession>
<dbReference type="SUPFAM" id="SSF56925">
    <property type="entry name" value="OMPA-like"/>
    <property type="match status" value="1"/>
</dbReference>
<dbReference type="Gene3D" id="2.40.160.20">
    <property type="match status" value="1"/>
</dbReference>
<reference evidence="2 3" key="1">
    <citation type="journal article" date="2019" name="Front. Microbiol.">
        <title>Genomes of Neutrophilic Sulfur-Oxidizing Chemolithoautotrophs Representing 9 Proteobacterial Species From 8 Genera.</title>
        <authorList>
            <person name="Watanabe T."/>
            <person name="Kojima H."/>
            <person name="Umezawa K."/>
            <person name="Hori C."/>
            <person name="Takasuka T.E."/>
            <person name="Kato Y."/>
            <person name="Fukui M."/>
        </authorList>
    </citation>
    <scope>NUCLEOTIDE SEQUENCE [LARGE SCALE GENOMIC DNA]</scope>
    <source>
        <strain evidence="2 3">TTN</strain>
    </source>
</reference>
<dbReference type="PANTHER" id="PTHR36920:SF1">
    <property type="entry name" value="OUTER MEMBRANE PROTEIN W"/>
    <property type="match status" value="1"/>
</dbReference>
<dbReference type="EMBL" id="BGOW01000033">
    <property type="protein sequence ID" value="GCB02035.1"/>
    <property type="molecule type" value="Genomic_DNA"/>
</dbReference>
<dbReference type="GO" id="GO:0055085">
    <property type="term" value="P:transmembrane transport"/>
    <property type="evidence" value="ECO:0007669"/>
    <property type="project" value="TreeGrafter"/>
</dbReference>
<protein>
    <submittedName>
        <fullName evidence="2">Outer membrane protein W</fullName>
    </submittedName>
</protein>
<evidence type="ECO:0000313" key="2">
    <source>
        <dbReference type="EMBL" id="GCB02035.1"/>
    </source>
</evidence>
<evidence type="ECO:0000256" key="1">
    <source>
        <dbReference type="ARBA" id="ARBA00004442"/>
    </source>
</evidence>
<dbReference type="AlphaFoldDB" id="A0A401K067"/>
<gene>
    <name evidence="2" type="ORF">SFMTTN_2851</name>
</gene>
<dbReference type="Proteomes" id="UP000286806">
    <property type="component" value="Unassembled WGS sequence"/>
</dbReference>
<dbReference type="OrthoDB" id="9807574at2"/>
<dbReference type="InterPro" id="IPR011250">
    <property type="entry name" value="OMP/PagP_B-barrel"/>
</dbReference>
<dbReference type="InterPro" id="IPR005618">
    <property type="entry name" value="OMPW"/>
</dbReference>
<evidence type="ECO:0000313" key="3">
    <source>
        <dbReference type="Proteomes" id="UP000286806"/>
    </source>
</evidence>
<proteinExistence type="predicted"/>
<dbReference type="GO" id="GO:0009279">
    <property type="term" value="C:cell outer membrane"/>
    <property type="evidence" value="ECO:0007669"/>
    <property type="project" value="UniProtKB-SubCell"/>
</dbReference>
<dbReference type="Pfam" id="PF03922">
    <property type="entry name" value="OmpW"/>
    <property type="match status" value="1"/>
</dbReference>
<comment type="subcellular location">
    <subcellularLocation>
        <location evidence="1">Cell outer membrane</location>
    </subcellularLocation>
</comment>
<organism evidence="2 3">
    <name type="scientific">Sulfuriferula multivorans</name>
    <dbReference type="NCBI Taxonomy" id="1559896"/>
    <lineage>
        <taxon>Bacteria</taxon>
        <taxon>Pseudomonadati</taxon>
        <taxon>Pseudomonadota</taxon>
        <taxon>Betaproteobacteria</taxon>
        <taxon>Nitrosomonadales</taxon>
        <taxon>Sulfuricellaceae</taxon>
        <taxon>Sulfuriferula</taxon>
    </lineage>
</organism>
<name>A0A401K067_9PROT</name>
<comment type="caution">
    <text evidence="2">The sequence shown here is derived from an EMBL/GenBank/DDBJ whole genome shotgun (WGS) entry which is preliminary data.</text>
</comment>
<keyword evidence="3" id="KW-1185">Reference proteome</keyword>
<dbReference type="PANTHER" id="PTHR36920">
    <property type="match status" value="1"/>
</dbReference>
<sequence>MKKYLYPAFVFGVLTIVQSQAHADQGDWLVRIRALDIQPRNQSDPIPALGVPANAITLNNKWAPEIDLSYFLLNNIALELILTYPQRHDVSLNGTKIGTAKHLPPTLTVQYHFIPDGKFRPYLGAGINYTHFSDVNLSVPGVGQLDMGRSSWGGALQAGFDVEVGENKFINFDVKKIYISSDVKLAATGATVSHVRLDPLVLGVGFGWKF</sequence>